<feature type="transmembrane region" description="Helical" evidence="6">
    <location>
        <begin position="85"/>
        <end position="106"/>
    </location>
</feature>
<comment type="caution">
    <text evidence="8">The sequence shown here is derived from an EMBL/GenBank/DDBJ whole genome shotgun (WGS) entry which is preliminary data.</text>
</comment>
<dbReference type="Pfam" id="PF01490">
    <property type="entry name" value="Aa_trans"/>
    <property type="match status" value="1"/>
</dbReference>
<feature type="transmembrane region" description="Helical" evidence="6">
    <location>
        <begin position="378"/>
        <end position="402"/>
    </location>
</feature>
<feature type="transmembrane region" description="Helical" evidence="6">
    <location>
        <begin position="193"/>
        <end position="215"/>
    </location>
</feature>
<organism evidence="8 9">
    <name type="scientific">Penicillium arizonense</name>
    <dbReference type="NCBI Taxonomy" id="1835702"/>
    <lineage>
        <taxon>Eukaryota</taxon>
        <taxon>Fungi</taxon>
        <taxon>Dikarya</taxon>
        <taxon>Ascomycota</taxon>
        <taxon>Pezizomycotina</taxon>
        <taxon>Eurotiomycetes</taxon>
        <taxon>Eurotiomycetidae</taxon>
        <taxon>Eurotiales</taxon>
        <taxon>Aspergillaceae</taxon>
        <taxon>Penicillium</taxon>
    </lineage>
</organism>
<evidence type="ECO:0000256" key="5">
    <source>
        <dbReference type="ARBA" id="ARBA00023136"/>
    </source>
</evidence>
<protein>
    <recommendedName>
        <fullName evidence="7">Amino acid transporter transmembrane domain-containing protein</fullName>
    </recommendedName>
</protein>
<dbReference type="Proteomes" id="UP000177622">
    <property type="component" value="Unassembled WGS sequence"/>
</dbReference>
<keyword evidence="3 6" id="KW-0812">Transmembrane</keyword>
<keyword evidence="5 6" id="KW-0472">Membrane</keyword>
<feature type="transmembrane region" description="Helical" evidence="6">
    <location>
        <begin position="348"/>
        <end position="372"/>
    </location>
</feature>
<dbReference type="Gene3D" id="1.20.1740.10">
    <property type="entry name" value="Amino acid/polyamine transporter I"/>
    <property type="match status" value="1"/>
</dbReference>
<dbReference type="PANTHER" id="PTHR22950:SF479">
    <property type="entry name" value="AMINO ACID TRANSPORTER (EUROFUNG)-RELATED"/>
    <property type="match status" value="1"/>
</dbReference>
<comment type="subcellular location">
    <subcellularLocation>
        <location evidence="1">Membrane</location>
        <topology evidence="1">Multi-pass membrane protein</topology>
    </subcellularLocation>
</comment>
<evidence type="ECO:0000256" key="6">
    <source>
        <dbReference type="SAM" id="Phobius"/>
    </source>
</evidence>
<evidence type="ECO:0000256" key="4">
    <source>
        <dbReference type="ARBA" id="ARBA00022989"/>
    </source>
</evidence>
<evidence type="ECO:0000256" key="1">
    <source>
        <dbReference type="ARBA" id="ARBA00004141"/>
    </source>
</evidence>
<reference evidence="8 9" key="1">
    <citation type="journal article" date="2016" name="Sci. Rep.">
        <title>Penicillium arizonense, a new, genome sequenced fungal species, reveals a high chemical diversity in secreted metabolites.</title>
        <authorList>
            <person name="Grijseels S."/>
            <person name="Nielsen J.C."/>
            <person name="Randelovic M."/>
            <person name="Nielsen J."/>
            <person name="Nielsen K.F."/>
            <person name="Workman M."/>
            <person name="Frisvad J.C."/>
        </authorList>
    </citation>
    <scope>NUCLEOTIDE SEQUENCE [LARGE SCALE GENOMIC DNA]</scope>
    <source>
        <strain evidence="8 9">CBS 141311</strain>
    </source>
</reference>
<accession>A0A1F5LN98</accession>
<keyword evidence="4 6" id="KW-1133">Transmembrane helix</keyword>
<feature type="transmembrane region" description="Helical" evidence="6">
    <location>
        <begin position="414"/>
        <end position="437"/>
    </location>
</feature>
<dbReference type="RefSeq" id="XP_022490039.1">
    <property type="nucleotide sequence ID" value="XM_022630258.1"/>
</dbReference>
<feature type="transmembrane region" description="Helical" evidence="6">
    <location>
        <begin position="267"/>
        <end position="288"/>
    </location>
</feature>
<gene>
    <name evidence="8" type="ORF">PENARI_c006G03578</name>
</gene>
<dbReference type="EMBL" id="LXJU01000006">
    <property type="protein sequence ID" value="OGE54605.1"/>
    <property type="molecule type" value="Genomic_DNA"/>
</dbReference>
<feature type="domain" description="Amino acid transporter transmembrane" evidence="7">
    <location>
        <begin position="55"/>
        <end position="437"/>
    </location>
</feature>
<evidence type="ECO:0000259" key="7">
    <source>
        <dbReference type="Pfam" id="PF01490"/>
    </source>
</evidence>
<name>A0A1F5LN98_PENAI</name>
<dbReference type="FunFam" id="1.20.1740.10:FF:000039">
    <property type="entry name" value="Neutral amino acid transporter (Eurofung)"/>
    <property type="match status" value="1"/>
</dbReference>
<feature type="transmembrane region" description="Helical" evidence="6">
    <location>
        <begin position="60"/>
        <end position="79"/>
    </location>
</feature>
<proteinExistence type="inferred from homology"/>
<evidence type="ECO:0000256" key="2">
    <source>
        <dbReference type="ARBA" id="ARBA00008066"/>
    </source>
</evidence>
<dbReference type="AlphaFoldDB" id="A0A1F5LN98"/>
<comment type="similarity">
    <text evidence="2">Belongs to the amino acid/polyamine transporter 2 family.</text>
</comment>
<feature type="transmembrane region" description="Helical" evidence="6">
    <location>
        <begin position="134"/>
        <end position="155"/>
    </location>
</feature>
<feature type="transmembrane region" description="Helical" evidence="6">
    <location>
        <begin position="308"/>
        <end position="327"/>
    </location>
</feature>
<evidence type="ECO:0000313" key="8">
    <source>
        <dbReference type="EMBL" id="OGE54605.1"/>
    </source>
</evidence>
<keyword evidence="9" id="KW-1185">Reference proteome</keyword>
<sequence>MSSSAADLEIGSREKSLDLNQADLDADLQKPDNVPQYKQDAFGDEEFAEVKYKVLKWWQCGLLMVAETVSLGVLSLPAAVAGLGFVPAIIILVFLGSLATYTGYVIGQMKWKYPHISTMADAGEVLAGKWGREILGVAQTIFLVFVMASHLLTFTVAMNTITNHGTCSIVFGIVGMIVSFICSLPRTLVKMSWLSLVSFGSIMTAVLIVMIGVGIEKPGGRIEVAVETNLYLGFSAVCNIVFAFCGHAAFFGLMAELKNPRDFTKSLCLLQGIDMALYIMAAVVIYRYAGADVTSPALGSAAPVVAKVAYGIALPTIVIAGVINGHVAFKYVYTRIFRGTDRMHKRDVVAVGSWVGISLSLWILAWIISSAIPVFSSLLSLITALFASWFTYGLSGIFWLFMNKGLWFSSPRKIALTALNVFVIAVGAAICGLGLYVSGKAIHDNPSSASFSCANNA</sequence>
<dbReference type="GeneID" id="34574992"/>
<dbReference type="PANTHER" id="PTHR22950">
    <property type="entry name" value="AMINO ACID TRANSPORTER"/>
    <property type="match status" value="1"/>
</dbReference>
<dbReference type="STRING" id="1835702.A0A1F5LN98"/>
<feature type="transmembrane region" description="Helical" evidence="6">
    <location>
        <begin position="230"/>
        <end position="255"/>
    </location>
</feature>
<dbReference type="InterPro" id="IPR013057">
    <property type="entry name" value="AA_transpt_TM"/>
</dbReference>
<evidence type="ECO:0000256" key="3">
    <source>
        <dbReference type="ARBA" id="ARBA00022692"/>
    </source>
</evidence>
<dbReference type="OrthoDB" id="294730at2759"/>
<dbReference type="GO" id="GO:0015179">
    <property type="term" value="F:L-amino acid transmembrane transporter activity"/>
    <property type="evidence" value="ECO:0007669"/>
    <property type="project" value="TreeGrafter"/>
</dbReference>
<dbReference type="GO" id="GO:0016020">
    <property type="term" value="C:membrane"/>
    <property type="evidence" value="ECO:0007669"/>
    <property type="project" value="UniProtKB-SubCell"/>
</dbReference>
<feature type="transmembrane region" description="Helical" evidence="6">
    <location>
        <begin position="161"/>
        <end position="181"/>
    </location>
</feature>
<evidence type="ECO:0000313" key="9">
    <source>
        <dbReference type="Proteomes" id="UP000177622"/>
    </source>
</evidence>